<evidence type="ECO:0000313" key="3">
    <source>
        <dbReference type="Proteomes" id="UP000441336"/>
    </source>
</evidence>
<dbReference type="RefSeq" id="WP_157566371.1">
    <property type="nucleotide sequence ID" value="NZ_WQKZ01000003.1"/>
</dbReference>
<sequence>MRRSAFLLLLLLGVPALAGSRHAYHSSILELKLNPQKQQVELALKVFTDDFERALSQGRPKAVNLREMSTLPLAELYLHQHLKLSLPAAPRQPRLPLEVQFLGLQPEKDAYWLYAKVPLPHPTKELLLNQSMLLELFSDQMNIVNAEGNGKKTSVLLRNGHEEEVLNF</sequence>
<protein>
    <submittedName>
        <fullName evidence="2">Uncharacterized protein</fullName>
    </submittedName>
</protein>
<dbReference type="EMBL" id="WQKZ01000003">
    <property type="protein sequence ID" value="MVN77386.1"/>
    <property type="molecule type" value="Genomic_DNA"/>
</dbReference>
<name>A0A7K1TG57_9BACT</name>
<dbReference type="AlphaFoldDB" id="A0A7K1TG57"/>
<keyword evidence="1" id="KW-0732">Signal</keyword>
<feature type="chain" id="PRO_5029819284" evidence="1">
    <location>
        <begin position="19"/>
        <end position="168"/>
    </location>
</feature>
<evidence type="ECO:0000313" key="2">
    <source>
        <dbReference type="EMBL" id="MVN77386.1"/>
    </source>
</evidence>
<proteinExistence type="predicted"/>
<keyword evidence="3" id="KW-1185">Reference proteome</keyword>
<evidence type="ECO:0000256" key="1">
    <source>
        <dbReference type="SAM" id="SignalP"/>
    </source>
</evidence>
<gene>
    <name evidence="2" type="ORF">GO988_13710</name>
</gene>
<comment type="caution">
    <text evidence="2">The sequence shown here is derived from an EMBL/GenBank/DDBJ whole genome shotgun (WGS) entry which is preliminary data.</text>
</comment>
<dbReference type="Proteomes" id="UP000441336">
    <property type="component" value="Unassembled WGS sequence"/>
</dbReference>
<reference evidence="2 3" key="1">
    <citation type="submission" date="2019-12" db="EMBL/GenBank/DDBJ databases">
        <title>Hymenobacter sp. HMF4947 Genome sequencing and assembly.</title>
        <authorList>
            <person name="Kang H."/>
            <person name="Cha I."/>
            <person name="Kim H."/>
            <person name="Joh K."/>
        </authorList>
    </citation>
    <scope>NUCLEOTIDE SEQUENCE [LARGE SCALE GENOMIC DNA]</scope>
    <source>
        <strain evidence="2 3">HMF4947</strain>
    </source>
</reference>
<feature type="signal peptide" evidence="1">
    <location>
        <begin position="1"/>
        <end position="18"/>
    </location>
</feature>
<dbReference type="InterPro" id="IPR046525">
    <property type="entry name" value="DUF6702"/>
</dbReference>
<dbReference type="Pfam" id="PF20420">
    <property type="entry name" value="DUF6702"/>
    <property type="match status" value="1"/>
</dbReference>
<organism evidence="2 3">
    <name type="scientific">Hymenobacter ginkgonis</name>
    <dbReference type="NCBI Taxonomy" id="2682976"/>
    <lineage>
        <taxon>Bacteria</taxon>
        <taxon>Pseudomonadati</taxon>
        <taxon>Bacteroidota</taxon>
        <taxon>Cytophagia</taxon>
        <taxon>Cytophagales</taxon>
        <taxon>Hymenobacteraceae</taxon>
        <taxon>Hymenobacter</taxon>
    </lineage>
</organism>
<accession>A0A7K1TG57</accession>